<organism evidence="1 2">
    <name type="scientific">Sphingopyxis fribergensis</name>
    <dbReference type="NCBI Taxonomy" id="1515612"/>
    <lineage>
        <taxon>Bacteria</taxon>
        <taxon>Pseudomonadati</taxon>
        <taxon>Pseudomonadota</taxon>
        <taxon>Alphaproteobacteria</taxon>
        <taxon>Sphingomonadales</taxon>
        <taxon>Sphingomonadaceae</taxon>
        <taxon>Sphingopyxis</taxon>
    </lineage>
</organism>
<sequence length="85" mass="9191">MSEFTCNDSVCGARHFERVGLGARAILRRPVQHSGSNYGILKTMGVGDARSGRASFVFTSAANGNALAARIIRQATWIDRLKPLI</sequence>
<name>A0A0A7PQ22_9SPHN</name>
<dbReference type="HOGENOM" id="CLU_2510976_0_0_5"/>
<dbReference type="EMBL" id="CP009122">
    <property type="protein sequence ID" value="AJA10047.1"/>
    <property type="molecule type" value="Genomic_DNA"/>
</dbReference>
<gene>
    <name evidence="1" type="ORF">SKP52_15850</name>
</gene>
<accession>A0A0A7PQ22</accession>
<dbReference type="Proteomes" id="UP000030907">
    <property type="component" value="Chromosome"/>
</dbReference>
<keyword evidence="2" id="KW-1185">Reference proteome</keyword>
<dbReference type="RefSeq" id="WP_039576248.1">
    <property type="nucleotide sequence ID" value="NZ_CP009122.1"/>
</dbReference>
<dbReference type="KEGG" id="sphk:SKP52_15850"/>
<evidence type="ECO:0000313" key="2">
    <source>
        <dbReference type="Proteomes" id="UP000030907"/>
    </source>
</evidence>
<proteinExistence type="predicted"/>
<evidence type="ECO:0000313" key="1">
    <source>
        <dbReference type="EMBL" id="AJA10047.1"/>
    </source>
</evidence>
<reference evidence="1 2" key="1">
    <citation type="journal article" date="2015" name="Int. J. Syst. Evol. Microbiol.">
        <title>Description of Sphingopyxis fribergensis sp. nov. - a soil bacterium with the ability to degrade styrene and phenylacetic acid.</title>
        <authorList>
            <person name="Oelschlagel M."/>
            <person name="Ruckert C."/>
            <person name="Kalinowski J."/>
            <person name="Schmidt G."/>
            <person name="Schlomann M."/>
            <person name="Tischler D."/>
        </authorList>
    </citation>
    <scope>NUCLEOTIDE SEQUENCE [LARGE SCALE GENOMIC DNA]</scope>
    <source>
        <strain evidence="1 2">Kp5.2</strain>
    </source>
</reference>
<dbReference type="AlphaFoldDB" id="A0A0A7PQ22"/>
<protein>
    <submittedName>
        <fullName evidence="1">Uncharacterized protein</fullName>
    </submittedName>
</protein>